<protein>
    <submittedName>
        <fullName evidence="2">Uncharacterized protein</fullName>
    </submittedName>
</protein>
<evidence type="ECO:0000313" key="3">
    <source>
        <dbReference type="Proteomes" id="UP001215280"/>
    </source>
</evidence>
<evidence type="ECO:0000256" key="1">
    <source>
        <dbReference type="SAM" id="MobiDB-lite"/>
    </source>
</evidence>
<keyword evidence="3" id="KW-1185">Reference proteome</keyword>
<sequence>MNPSSTPNGASTTRLLFDPSNDICRDFGSEDYTNIRKDLGSDDQAAIAKLTASWTKGHDKKKALSAAQVTVDEAAEEARQTQAAEDAAEAAKAAEKE</sequence>
<organism evidence="2 3">
    <name type="scientific">Mycena maculata</name>
    <dbReference type="NCBI Taxonomy" id="230809"/>
    <lineage>
        <taxon>Eukaryota</taxon>
        <taxon>Fungi</taxon>
        <taxon>Dikarya</taxon>
        <taxon>Basidiomycota</taxon>
        <taxon>Agaricomycotina</taxon>
        <taxon>Agaricomycetes</taxon>
        <taxon>Agaricomycetidae</taxon>
        <taxon>Agaricales</taxon>
        <taxon>Marasmiineae</taxon>
        <taxon>Mycenaceae</taxon>
        <taxon>Mycena</taxon>
    </lineage>
</organism>
<reference evidence="2" key="1">
    <citation type="submission" date="2023-03" db="EMBL/GenBank/DDBJ databases">
        <title>Massive genome expansion in bonnet fungi (Mycena s.s.) driven by repeated elements and novel gene families across ecological guilds.</title>
        <authorList>
            <consortium name="Lawrence Berkeley National Laboratory"/>
            <person name="Harder C.B."/>
            <person name="Miyauchi S."/>
            <person name="Viragh M."/>
            <person name="Kuo A."/>
            <person name="Thoen E."/>
            <person name="Andreopoulos B."/>
            <person name="Lu D."/>
            <person name="Skrede I."/>
            <person name="Drula E."/>
            <person name="Henrissat B."/>
            <person name="Morin E."/>
            <person name="Kohler A."/>
            <person name="Barry K."/>
            <person name="LaButti K."/>
            <person name="Morin E."/>
            <person name="Salamov A."/>
            <person name="Lipzen A."/>
            <person name="Mereny Z."/>
            <person name="Hegedus B."/>
            <person name="Baldrian P."/>
            <person name="Stursova M."/>
            <person name="Weitz H."/>
            <person name="Taylor A."/>
            <person name="Grigoriev I.V."/>
            <person name="Nagy L.G."/>
            <person name="Martin F."/>
            <person name="Kauserud H."/>
        </authorList>
    </citation>
    <scope>NUCLEOTIDE SEQUENCE</scope>
    <source>
        <strain evidence="2">CBHHK188m</strain>
    </source>
</reference>
<evidence type="ECO:0000313" key="2">
    <source>
        <dbReference type="EMBL" id="KAJ7779364.1"/>
    </source>
</evidence>
<dbReference type="AlphaFoldDB" id="A0AAD7NXJ9"/>
<dbReference type="EMBL" id="JARJLG010000007">
    <property type="protein sequence ID" value="KAJ7779364.1"/>
    <property type="molecule type" value="Genomic_DNA"/>
</dbReference>
<gene>
    <name evidence="2" type="ORF">DFH07DRAFT_950428</name>
</gene>
<proteinExistence type="predicted"/>
<feature type="region of interest" description="Disordered" evidence="1">
    <location>
        <begin position="75"/>
        <end position="97"/>
    </location>
</feature>
<dbReference type="Proteomes" id="UP001215280">
    <property type="component" value="Unassembled WGS sequence"/>
</dbReference>
<name>A0AAD7NXJ9_9AGAR</name>
<comment type="caution">
    <text evidence="2">The sequence shown here is derived from an EMBL/GenBank/DDBJ whole genome shotgun (WGS) entry which is preliminary data.</text>
</comment>
<accession>A0AAD7NXJ9</accession>